<organism evidence="1 2">
    <name type="scientific">Cucumis melo var. makuwa</name>
    <name type="common">Oriental melon</name>
    <dbReference type="NCBI Taxonomy" id="1194695"/>
    <lineage>
        <taxon>Eukaryota</taxon>
        <taxon>Viridiplantae</taxon>
        <taxon>Streptophyta</taxon>
        <taxon>Embryophyta</taxon>
        <taxon>Tracheophyta</taxon>
        <taxon>Spermatophyta</taxon>
        <taxon>Magnoliopsida</taxon>
        <taxon>eudicotyledons</taxon>
        <taxon>Gunneridae</taxon>
        <taxon>Pentapetalae</taxon>
        <taxon>rosids</taxon>
        <taxon>fabids</taxon>
        <taxon>Cucurbitales</taxon>
        <taxon>Cucurbitaceae</taxon>
        <taxon>Benincaseae</taxon>
        <taxon>Cucumis</taxon>
    </lineage>
</organism>
<name>A0A5D3C3L9_CUCMM</name>
<keyword evidence="1" id="KW-0675">Receptor</keyword>
<protein>
    <submittedName>
        <fullName evidence="1">Receptor-like protein 12</fullName>
    </submittedName>
</protein>
<reference evidence="1 2" key="1">
    <citation type="submission" date="2019-08" db="EMBL/GenBank/DDBJ databases">
        <title>Draft genome sequences of two oriental melons (Cucumis melo L. var makuwa).</title>
        <authorList>
            <person name="Kwon S.-Y."/>
        </authorList>
    </citation>
    <scope>NUCLEOTIDE SEQUENCE [LARGE SCALE GENOMIC DNA]</scope>
    <source>
        <strain evidence="2">cv. Chang Bougi</strain>
        <tissue evidence="1">Leaf</tissue>
    </source>
</reference>
<dbReference type="EMBL" id="SSTD01013523">
    <property type="protein sequence ID" value="TYK06513.1"/>
    <property type="molecule type" value="Genomic_DNA"/>
</dbReference>
<gene>
    <name evidence="1" type="ORF">E5676_scaffold70G00450</name>
</gene>
<proteinExistence type="predicted"/>
<evidence type="ECO:0000313" key="1">
    <source>
        <dbReference type="EMBL" id="TYK06513.1"/>
    </source>
</evidence>
<evidence type="ECO:0000313" key="2">
    <source>
        <dbReference type="Proteomes" id="UP000321947"/>
    </source>
</evidence>
<dbReference type="AlphaFoldDB" id="A0A5D3C3L9"/>
<comment type="caution">
    <text evidence="1">The sequence shown here is derived from an EMBL/GenBank/DDBJ whole genome shotgun (WGS) entry which is preliminary data.</text>
</comment>
<dbReference type="Proteomes" id="UP000321947">
    <property type="component" value="Unassembled WGS sequence"/>
</dbReference>
<accession>A0A5D3C3L9</accession>
<sequence>MDGIREENSTTKAPFLGGGNYGYWKAHMAVFLMSLDMRSWRAIISGWENPIEKDETEDETIAKFNVRVLDITNESNALGEDV</sequence>